<dbReference type="WBParaSite" id="Hba_14719">
    <property type="protein sequence ID" value="Hba_14719"/>
    <property type="gene ID" value="Hba_14719"/>
</dbReference>
<accession>A0A1I7XB97</accession>
<proteinExistence type="predicted"/>
<dbReference type="Proteomes" id="UP000095283">
    <property type="component" value="Unplaced"/>
</dbReference>
<dbReference type="AlphaFoldDB" id="A0A1I7XB97"/>
<sequence length="126" mass="13711">MGYGGGYGGYGMTGYGGYGGGMRCSTSKLVMNKNCLLCPVNFYVSLQKSNSHEYEAGCWLGKANYKMNMIKETKSNFLSYCSSKEGDRIGFVPINYVKIVGRTSESPPLAGPIDNLSKFESSFKST</sequence>
<organism evidence="1 2">
    <name type="scientific">Heterorhabditis bacteriophora</name>
    <name type="common">Entomopathogenic nematode worm</name>
    <dbReference type="NCBI Taxonomy" id="37862"/>
    <lineage>
        <taxon>Eukaryota</taxon>
        <taxon>Metazoa</taxon>
        <taxon>Ecdysozoa</taxon>
        <taxon>Nematoda</taxon>
        <taxon>Chromadorea</taxon>
        <taxon>Rhabditida</taxon>
        <taxon>Rhabditina</taxon>
        <taxon>Rhabditomorpha</taxon>
        <taxon>Strongyloidea</taxon>
        <taxon>Heterorhabditidae</taxon>
        <taxon>Heterorhabditis</taxon>
    </lineage>
</organism>
<protein>
    <submittedName>
        <fullName evidence="2">SH3 domain-containing protein</fullName>
    </submittedName>
</protein>
<evidence type="ECO:0000313" key="2">
    <source>
        <dbReference type="WBParaSite" id="Hba_14719"/>
    </source>
</evidence>
<keyword evidence="1" id="KW-1185">Reference proteome</keyword>
<evidence type="ECO:0000313" key="1">
    <source>
        <dbReference type="Proteomes" id="UP000095283"/>
    </source>
</evidence>
<name>A0A1I7XB97_HETBA</name>
<reference evidence="2" key="1">
    <citation type="submission" date="2016-11" db="UniProtKB">
        <authorList>
            <consortium name="WormBaseParasite"/>
        </authorList>
    </citation>
    <scope>IDENTIFICATION</scope>
</reference>